<dbReference type="RefSeq" id="WP_245884098.1">
    <property type="nucleotide sequence ID" value="NZ_LT960614.1"/>
</dbReference>
<gene>
    <name evidence="3" type="primary">nylA_1</name>
    <name evidence="3" type="ORF">HDIA_0237</name>
</gene>
<comment type="similarity">
    <text evidence="1">Belongs to the amidase family.</text>
</comment>
<evidence type="ECO:0000256" key="1">
    <source>
        <dbReference type="ARBA" id="ARBA00009199"/>
    </source>
</evidence>
<dbReference type="InterPro" id="IPR023631">
    <property type="entry name" value="Amidase_dom"/>
</dbReference>
<dbReference type="EC" id="3.5.2.12" evidence="3"/>
<dbReference type="Proteomes" id="UP000223606">
    <property type="component" value="Chromosome 1"/>
</dbReference>
<dbReference type="EMBL" id="LT960614">
    <property type="protein sequence ID" value="SON53778.1"/>
    <property type="molecule type" value="Genomic_DNA"/>
</dbReference>
<sequence>MTHADIPSPMTVFPEYESYDALGLAALVKDGEVTPDELLDAALARAEAFEPALHTLVHRFEDLARKDIAAGLPDGPFKGVPFILKNTGFEAKDTILSTGSKLFADVVSPADTTLVARYRAAGLVLFAKSNTPEFALSFTTEPEAFGPSRNPWDTARSPGGSSGGSCAAVAAGYLPMANTSDGAGSTRVPAAHCGLFGFKPSRMMNPLGPVAVEGIAGMSTPHAASRSVRDNAALLDVSGGPDIGDPYACPAPSGGFLAASARDPGPLKIGFTPVSPVGTLVDADCTRVAMEAAHLCEELGHTVEVCDAGYDAEALKAAWRVIAGTNVRAGALGRAAALGISNLAGWIEPVNLEWIVEAGRLPATDYLKAINTLHQTARALGRFFQRYDILLSPTTAEPAPLLGQLAGKGKSLDTFYDAFWTHAPFTCAFNASGCPAMSVPLGQSESGLPIGAHFGAGLGKDALLFSLAGQIERARPWFARRPPLVSHGALS</sequence>
<dbReference type="PANTHER" id="PTHR11895">
    <property type="entry name" value="TRANSAMIDASE"/>
    <property type="match status" value="1"/>
</dbReference>
<evidence type="ECO:0000259" key="2">
    <source>
        <dbReference type="Pfam" id="PF01425"/>
    </source>
</evidence>
<dbReference type="KEGG" id="hdi:HDIA_0237"/>
<evidence type="ECO:0000313" key="4">
    <source>
        <dbReference type="Proteomes" id="UP000223606"/>
    </source>
</evidence>
<feature type="domain" description="Amidase" evidence="2">
    <location>
        <begin position="37"/>
        <end position="464"/>
    </location>
</feature>
<dbReference type="GO" id="GO:0019874">
    <property type="term" value="F:6-aminohexanoate-cyclic-dimer hydrolase activity"/>
    <property type="evidence" value="ECO:0007669"/>
    <property type="project" value="UniProtKB-EC"/>
</dbReference>
<protein>
    <submittedName>
        <fullName evidence="3">6-aminohexanoate-cyclic-dimer hydrolase</fullName>
        <ecNumber evidence="3">3.5.2.12</ecNumber>
    </submittedName>
</protein>
<dbReference type="Gene3D" id="3.90.1300.10">
    <property type="entry name" value="Amidase signature (AS) domain"/>
    <property type="match status" value="1"/>
</dbReference>
<organism evidence="3 4">
    <name type="scientific">Hartmannibacter diazotrophicus</name>
    <dbReference type="NCBI Taxonomy" id="1482074"/>
    <lineage>
        <taxon>Bacteria</taxon>
        <taxon>Pseudomonadati</taxon>
        <taxon>Pseudomonadota</taxon>
        <taxon>Alphaproteobacteria</taxon>
        <taxon>Hyphomicrobiales</taxon>
        <taxon>Pleomorphomonadaceae</taxon>
        <taxon>Hartmannibacter</taxon>
    </lineage>
</organism>
<dbReference type="InterPro" id="IPR036928">
    <property type="entry name" value="AS_sf"/>
</dbReference>
<keyword evidence="3" id="KW-0378">Hydrolase</keyword>
<accession>A0A2C9D0T4</accession>
<dbReference type="InterPro" id="IPR000120">
    <property type="entry name" value="Amidase"/>
</dbReference>
<reference evidence="4" key="1">
    <citation type="submission" date="2017-09" db="EMBL/GenBank/DDBJ databases">
        <title>Genome sequence of Nannocystis excedens DSM 71.</title>
        <authorList>
            <person name="Blom J."/>
        </authorList>
    </citation>
    <scope>NUCLEOTIDE SEQUENCE [LARGE SCALE GENOMIC DNA]</scope>
    <source>
        <strain evidence="4">type strain: E19</strain>
    </source>
</reference>
<dbReference type="PANTHER" id="PTHR11895:SF7">
    <property type="entry name" value="GLUTAMYL-TRNA(GLN) AMIDOTRANSFERASE SUBUNIT A, MITOCHONDRIAL"/>
    <property type="match status" value="1"/>
</dbReference>
<dbReference type="SUPFAM" id="SSF75304">
    <property type="entry name" value="Amidase signature (AS) enzymes"/>
    <property type="match status" value="1"/>
</dbReference>
<name>A0A2C9D0T4_9HYPH</name>
<dbReference type="AlphaFoldDB" id="A0A2C9D0T4"/>
<keyword evidence="4" id="KW-1185">Reference proteome</keyword>
<evidence type="ECO:0000313" key="3">
    <source>
        <dbReference type="EMBL" id="SON53778.1"/>
    </source>
</evidence>
<dbReference type="Pfam" id="PF01425">
    <property type="entry name" value="Amidase"/>
    <property type="match status" value="1"/>
</dbReference>
<proteinExistence type="inferred from homology"/>